<comment type="caution">
    <text evidence="1">The sequence shown here is derived from an EMBL/GenBank/DDBJ whole genome shotgun (WGS) entry which is preliminary data.</text>
</comment>
<name>A0A2W5TPF9_9BACT</name>
<evidence type="ECO:0000313" key="2">
    <source>
        <dbReference type="Proteomes" id="UP000249061"/>
    </source>
</evidence>
<dbReference type="Proteomes" id="UP000249061">
    <property type="component" value="Unassembled WGS sequence"/>
</dbReference>
<dbReference type="AlphaFoldDB" id="A0A2W5TPF9"/>
<accession>A0A2W5TPF9</accession>
<proteinExistence type="predicted"/>
<protein>
    <submittedName>
        <fullName evidence="1">Uncharacterized protein</fullName>
    </submittedName>
</protein>
<dbReference type="EMBL" id="QFQP01000007">
    <property type="protein sequence ID" value="PZR14536.1"/>
    <property type="molecule type" value="Genomic_DNA"/>
</dbReference>
<reference evidence="1 2" key="1">
    <citation type="submission" date="2017-08" db="EMBL/GenBank/DDBJ databases">
        <title>Infants hospitalized years apart are colonized by the same room-sourced microbial strains.</title>
        <authorList>
            <person name="Brooks B."/>
            <person name="Olm M.R."/>
            <person name="Firek B.A."/>
            <person name="Baker R."/>
            <person name="Thomas B.C."/>
            <person name="Morowitz M.J."/>
            <person name="Banfield J.F."/>
        </authorList>
    </citation>
    <scope>NUCLEOTIDE SEQUENCE [LARGE SCALE GENOMIC DNA]</scope>
    <source>
        <strain evidence="1">S2_003_000_R2_14</strain>
    </source>
</reference>
<evidence type="ECO:0000313" key="1">
    <source>
        <dbReference type="EMBL" id="PZR14536.1"/>
    </source>
</evidence>
<organism evidence="1 2">
    <name type="scientific">Archangium gephyra</name>
    <dbReference type="NCBI Taxonomy" id="48"/>
    <lineage>
        <taxon>Bacteria</taxon>
        <taxon>Pseudomonadati</taxon>
        <taxon>Myxococcota</taxon>
        <taxon>Myxococcia</taxon>
        <taxon>Myxococcales</taxon>
        <taxon>Cystobacterineae</taxon>
        <taxon>Archangiaceae</taxon>
        <taxon>Archangium</taxon>
    </lineage>
</organism>
<sequence length="101" mass="10955">MVPAVRVVLLLTVGLPVFATQLVAFAMPRVEVVRFVPWQQLREDVSVEQQDTTKAEVIARAPQFFAAPVAPADEGFVAAAAPDDSSARALRFVVLSHRQAV</sequence>
<gene>
    <name evidence="1" type="ORF">DI536_10825</name>
</gene>